<feature type="transmembrane region" description="Helical" evidence="1">
    <location>
        <begin position="69"/>
        <end position="87"/>
    </location>
</feature>
<organism evidence="2 3">
    <name type="scientific">Chitinophaga silvatica</name>
    <dbReference type="NCBI Taxonomy" id="2282649"/>
    <lineage>
        <taxon>Bacteria</taxon>
        <taxon>Pseudomonadati</taxon>
        <taxon>Bacteroidota</taxon>
        <taxon>Chitinophagia</taxon>
        <taxon>Chitinophagales</taxon>
        <taxon>Chitinophagaceae</taxon>
        <taxon>Chitinophaga</taxon>
    </lineage>
</organism>
<gene>
    <name evidence="2" type="ORF">DVR12_05660</name>
</gene>
<keyword evidence="1" id="KW-0812">Transmembrane</keyword>
<evidence type="ECO:0000313" key="3">
    <source>
        <dbReference type="Proteomes" id="UP000260644"/>
    </source>
</evidence>
<name>A0A3E1YEG8_9BACT</name>
<evidence type="ECO:0000313" key="2">
    <source>
        <dbReference type="EMBL" id="RFS24687.1"/>
    </source>
</evidence>
<protein>
    <submittedName>
        <fullName evidence="2">Uncharacterized protein</fullName>
    </submittedName>
</protein>
<dbReference type="OrthoDB" id="680440at2"/>
<feature type="transmembrane region" description="Helical" evidence="1">
    <location>
        <begin position="93"/>
        <end position="111"/>
    </location>
</feature>
<accession>A0A3E1YEG8</accession>
<comment type="caution">
    <text evidence="2">The sequence shown here is derived from an EMBL/GenBank/DDBJ whole genome shotgun (WGS) entry which is preliminary data.</text>
</comment>
<feature type="transmembrane region" description="Helical" evidence="1">
    <location>
        <begin position="7"/>
        <end position="23"/>
    </location>
</feature>
<dbReference type="EMBL" id="QPMM01000002">
    <property type="protein sequence ID" value="RFS24687.1"/>
    <property type="molecule type" value="Genomic_DNA"/>
</dbReference>
<keyword evidence="1" id="KW-0472">Membrane</keyword>
<keyword evidence="3" id="KW-1185">Reference proteome</keyword>
<sequence>MRNTKVLDLVYIGYFLPFIYVYIKSGGISPYNLDGKQFLSFYCSLFLVNLVDVRWLLKLNESRVDLLRWVTTGVMVLGMVRLTQGLYNGRSIGYLSIILIVQLFTMLMVWANKKR</sequence>
<keyword evidence="1" id="KW-1133">Transmembrane helix</keyword>
<feature type="transmembrane region" description="Helical" evidence="1">
    <location>
        <begin position="38"/>
        <end position="57"/>
    </location>
</feature>
<reference evidence="2 3" key="1">
    <citation type="submission" date="2018-07" db="EMBL/GenBank/DDBJ databases">
        <title>Chitinophaga K2CV101002-2 sp. nov., isolated from a monsoon evergreen broad-leaved forest soil.</title>
        <authorList>
            <person name="Lv Y."/>
        </authorList>
    </citation>
    <scope>NUCLEOTIDE SEQUENCE [LARGE SCALE GENOMIC DNA]</scope>
    <source>
        <strain evidence="2 3">GDMCC 1.1288</strain>
    </source>
</reference>
<proteinExistence type="predicted"/>
<evidence type="ECO:0000256" key="1">
    <source>
        <dbReference type="SAM" id="Phobius"/>
    </source>
</evidence>
<dbReference type="RefSeq" id="WP_116974514.1">
    <property type="nucleotide sequence ID" value="NZ_QPMM01000002.1"/>
</dbReference>
<dbReference type="Proteomes" id="UP000260644">
    <property type="component" value="Unassembled WGS sequence"/>
</dbReference>
<dbReference type="AlphaFoldDB" id="A0A3E1YEG8"/>